<reference evidence="1" key="1">
    <citation type="submission" date="2015-11" db="EMBL/GenBank/DDBJ databases">
        <title>De novo transcriptome assembly of four potential Pierce s Disease insect vectors from Arizona vineyards.</title>
        <authorList>
            <person name="Tassone E.E."/>
        </authorList>
    </citation>
    <scope>NUCLEOTIDE SEQUENCE</scope>
</reference>
<dbReference type="AlphaFoldDB" id="A0A1B6MDV1"/>
<feature type="non-terminal residue" evidence="1">
    <location>
        <position position="168"/>
    </location>
</feature>
<sequence length="168" mass="18816">TIMRRNIQRSPATNNGNVCPRVHCEFEKQASGILSPLQMASRLASNGNQSGLENNSEQIKSEDIQMKSESGDMETNQADSVKAGEYVRELLKEKMSLDPAQWPNAMRLVDQEVQKAQAQGAKLPRENRYVDIYREKPIRVAVKVLVPVKEHPKFNFVGKLLGPKGNSL</sequence>
<dbReference type="GO" id="GO:0005634">
    <property type="term" value="C:nucleus"/>
    <property type="evidence" value="ECO:0007669"/>
    <property type="project" value="TreeGrafter"/>
</dbReference>
<organism evidence="1">
    <name type="scientific">Graphocephala atropunctata</name>
    <dbReference type="NCBI Taxonomy" id="36148"/>
    <lineage>
        <taxon>Eukaryota</taxon>
        <taxon>Metazoa</taxon>
        <taxon>Ecdysozoa</taxon>
        <taxon>Arthropoda</taxon>
        <taxon>Hexapoda</taxon>
        <taxon>Insecta</taxon>
        <taxon>Pterygota</taxon>
        <taxon>Neoptera</taxon>
        <taxon>Paraneoptera</taxon>
        <taxon>Hemiptera</taxon>
        <taxon>Auchenorrhyncha</taxon>
        <taxon>Membracoidea</taxon>
        <taxon>Cicadellidae</taxon>
        <taxon>Cicadellinae</taxon>
        <taxon>Cicadellini</taxon>
        <taxon>Graphocephala</taxon>
    </lineage>
</organism>
<dbReference type="InterPro" id="IPR045071">
    <property type="entry name" value="BBP-like"/>
</dbReference>
<evidence type="ECO:0000313" key="1">
    <source>
        <dbReference type="EMBL" id="JAT34117.1"/>
    </source>
</evidence>
<dbReference type="Gene3D" id="3.30.1370.10">
    <property type="entry name" value="K Homology domain, type 1"/>
    <property type="match status" value="1"/>
</dbReference>
<protein>
    <recommendedName>
        <fullName evidence="2">K Homology domain-containing protein</fullName>
    </recommendedName>
</protein>
<dbReference type="GO" id="GO:0000381">
    <property type="term" value="P:regulation of alternative mRNA splicing, via spliceosome"/>
    <property type="evidence" value="ECO:0007669"/>
    <property type="project" value="TreeGrafter"/>
</dbReference>
<dbReference type="PANTHER" id="PTHR11208:SF42">
    <property type="entry name" value="QUAKING RELATED 54B, ISOFORM E"/>
    <property type="match status" value="1"/>
</dbReference>
<dbReference type="InterPro" id="IPR036612">
    <property type="entry name" value="KH_dom_type_1_sf"/>
</dbReference>
<proteinExistence type="predicted"/>
<gene>
    <name evidence="1" type="ORF">g.19690</name>
</gene>
<evidence type="ECO:0008006" key="2">
    <source>
        <dbReference type="Google" id="ProtNLM"/>
    </source>
</evidence>
<accession>A0A1B6MDV1</accession>
<name>A0A1B6MDV1_9HEMI</name>
<dbReference type="GO" id="GO:0003729">
    <property type="term" value="F:mRNA binding"/>
    <property type="evidence" value="ECO:0007669"/>
    <property type="project" value="TreeGrafter"/>
</dbReference>
<dbReference type="EMBL" id="GEBQ01005860">
    <property type="protein sequence ID" value="JAT34117.1"/>
    <property type="molecule type" value="Transcribed_RNA"/>
</dbReference>
<dbReference type="PANTHER" id="PTHR11208">
    <property type="entry name" value="RNA-BINDING PROTEIN RELATED"/>
    <property type="match status" value="1"/>
</dbReference>
<feature type="non-terminal residue" evidence="1">
    <location>
        <position position="1"/>
    </location>
</feature>